<evidence type="ECO:0000313" key="8">
    <source>
        <dbReference type="EMBL" id="AQK88565.1"/>
    </source>
</evidence>
<dbReference type="AlphaFoldDB" id="A0A1D6MD05"/>
<keyword evidence="6" id="KW-0472">Membrane</keyword>
<dbReference type="PRINTS" id="PR00305">
    <property type="entry name" value="1433ZETA"/>
</dbReference>
<protein>
    <submittedName>
        <fullName evidence="8">14-3-3-like protein GF14 nu</fullName>
    </submittedName>
</protein>
<evidence type="ECO:0000256" key="3">
    <source>
        <dbReference type="ARBA" id="ARBA00006141"/>
    </source>
</evidence>
<dbReference type="STRING" id="4577.A0A1D6MD05"/>
<gene>
    <name evidence="8" type="ORF">ZEAMMB73_Zm00001d039042</name>
</gene>
<reference evidence="8" key="1">
    <citation type="submission" date="2015-12" db="EMBL/GenBank/DDBJ databases">
        <title>Update maize B73 reference genome by single molecule sequencing technologies.</title>
        <authorList>
            <consortium name="Maize Genome Sequencing Project"/>
            <person name="Ware D."/>
        </authorList>
    </citation>
    <scope>NUCLEOTIDE SEQUENCE</scope>
    <source>
        <tissue evidence="8">Seedling</tissue>
    </source>
</reference>
<evidence type="ECO:0000256" key="1">
    <source>
        <dbReference type="ARBA" id="ARBA00004141"/>
    </source>
</evidence>
<accession>A0A1D6MD05</accession>
<evidence type="ECO:0000256" key="4">
    <source>
        <dbReference type="ARBA" id="ARBA00022692"/>
    </source>
</evidence>
<dbReference type="PROSITE" id="PS00796">
    <property type="entry name" value="1433_1"/>
    <property type="match status" value="1"/>
</dbReference>
<keyword evidence="4" id="KW-0812">Transmembrane</keyword>
<dbReference type="InterPro" id="IPR023410">
    <property type="entry name" value="14-3-3_domain"/>
</dbReference>
<evidence type="ECO:0000259" key="7">
    <source>
        <dbReference type="SMART" id="SM00101"/>
    </source>
</evidence>
<dbReference type="InterPro" id="IPR000308">
    <property type="entry name" value="14-3-3"/>
</dbReference>
<dbReference type="Gene3D" id="1.20.190.20">
    <property type="entry name" value="14-3-3 domain"/>
    <property type="match status" value="1"/>
</dbReference>
<dbReference type="ExpressionAtlas" id="A0A1D6MD05">
    <property type="expression patterns" value="baseline and differential"/>
</dbReference>
<comment type="similarity">
    <text evidence="2">Belongs to the Cold-regulated 413 protein family.</text>
</comment>
<comment type="subcellular location">
    <subcellularLocation>
        <location evidence="1">Membrane</location>
        <topology evidence="1">Multi-pass membrane protein</topology>
    </subcellularLocation>
</comment>
<dbReference type="SMR" id="A0A1D6MD05"/>
<dbReference type="Pfam" id="PF05562">
    <property type="entry name" value="WCOR413"/>
    <property type="match status" value="2"/>
</dbReference>
<dbReference type="InterPro" id="IPR023409">
    <property type="entry name" value="14-3-3_CS"/>
</dbReference>
<comment type="similarity">
    <text evidence="3">Belongs to the 14-3-3 family.</text>
</comment>
<evidence type="ECO:0000256" key="5">
    <source>
        <dbReference type="ARBA" id="ARBA00022989"/>
    </source>
</evidence>
<keyword evidence="5" id="KW-1133">Transmembrane helix</keyword>
<dbReference type="PANTHER" id="PTHR18860">
    <property type="entry name" value="14-3-3 PROTEIN"/>
    <property type="match status" value="1"/>
</dbReference>
<sequence length="407" mass="45465">MCNRSIKKSRAYSLISSPKSGGVEELSVEERNLLSVAYKNVIGARRASWRIISSIEQKEEGRGNEAHAASIRAYRSKIETELARICDGILALLDSHLILSAGGAESKVFYLKMKGDYHRGMRLPVKTSSNRSGAERKDAAESTMNAYKAAQDIALADLAPTHPIRLGLALNFSVFYYEILNSPDRACNLAKQAVELIDAEIAQSFSQQRKKREGGGPTYHETFAYAQGSFARVPEAYVLSLGIYLLPNRECTRTLFTCGIPTIKMWEQQVLPTTELGSEDTVIAQFLRYLLILDRTNWKTNMLTALLVPYIFFTLPNVLFSLIRLVRASRFHHPAHSGRPSLFAHTFRDDLVGVFICLAIGCYLLQEHIRASDGLRNAFRKGNGVSNSIGILLLFIYPVWTGVLRIL</sequence>
<dbReference type="SMART" id="SM00101">
    <property type="entry name" value="14_3_3"/>
    <property type="match status" value="1"/>
</dbReference>
<dbReference type="SUPFAM" id="SSF48445">
    <property type="entry name" value="14-3-3 protein"/>
    <property type="match status" value="1"/>
</dbReference>
<dbReference type="Pfam" id="PF00244">
    <property type="entry name" value="14-3-3"/>
    <property type="match status" value="1"/>
</dbReference>
<dbReference type="InterPro" id="IPR008892">
    <property type="entry name" value="COR413"/>
</dbReference>
<feature type="domain" description="14-3-3" evidence="7">
    <location>
        <begin position="2"/>
        <end position="216"/>
    </location>
</feature>
<proteinExistence type="inferred from homology"/>
<evidence type="ECO:0000256" key="6">
    <source>
        <dbReference type="ARBA" id="ARBA00023136"/>
    </source>
</evidence>
<name>A0A1D6MD05_MAIZE</name>
<dbReference type="GO" id="GO:0016020">
    <property type="term" value="C:membrane"/>
    <property type="evidence" value="ECO:0007669"/>
    <property type="project" value="UniProtKB-SubCell"/>
</dbReference>
<dbReference type="PaxDb" id="4577-GRMZM2G305211_P02"/>
<dbReference type="InterPro" id="IPR036815">
    <property type="entry name" value="14-3-3_dom_sf"/>
</dbReference>
<evidence type="ECO:0000256" key="2">
    <source>
        <dbReference type="ARBA" id="ARBA00005852"/>
    </source>
</evidence>
<dbReference type="EMBL" id="CM000782">
    <property type="protein sequence ID" value="AQK88565.1"/>
    <property type="molecule type" value="Genomic_DNA"/>
</dbReference>
<organism evidence="8">
    <name type="scientific">Zea mays</name>
    <name type="common">Maize</name>
    <dbReference type="NCBI Taxonomy" id="4577"/>
    <lineage>
        <taxon>Eukaryota</taxon>
        <taxon>Viridiplantae</taxon>
        <taxon>Streptophyta</taxon>
        <taxon>Embryophyta</taxon>
        <taxon>Tracheophyta</taxon>
        <taxon>Spermatophyta</taxon>
        <taxon>Magnoliopsida</taxon>
        <taxon>Liliopsida</taxon>
        <taxon>Poales</taxon>
        <taxon>Poaceae</taxon>
        <taxon>PACMAD clade</taxon>
        <taxon>Panicoideae</taxon>
        <taxon>Andropogonodae</taxon>
        <taxon>Andropogoneae</taxon>
        <taxon>Tripsacinae</taxon>
        <taxon>Zea</taxon>
    </lineage>
</organism>
<dbReference type="InParanoid" id="A0A1D6MD05"/>